<dbReference type="EMBL" id="OZ034821">
    <property type="protein sequence ID" value="CAL1407281.1"/>
    <property type="molecule type" value="Genomic_DNA"/>
</dbReference>
<dbReference type="GO" id="GO:1990904">
    <property type="term" value="C:ribonucleoprotein complex"/>
    <property type="evidence" value="ECO:0007669"/>
    <property type="project" value="UniProtKB-KW"/>
</dbReference>
<protein>
    <recommendedName>
        <fullName evidence="7">Large ribosomal subunit protein mL45</fullName>
    </recommendedName>
    <alternativeName>
        <fullName evidence="8">39S ribosomal protein L45, mitochondrial</fullName>
    </alternativeName>
</protein>
<evidence type="ECO:0000259" key="9">
    <source>
        <dbReference type="Pfam" id="PF04280"/>
    </source>
</evidence>
<keyword evidence="3" id="KW-0689">Ribosomal protein</keyword>
<dbReference type="AlphaFoldDB" id="A0AAV2G9Y4"/>
<reference evidence="10 11" key="1">
    <citation type="submission" date="2024-04" db="EMBL/GenBank/DDBJ databases">
        <authorList>
            <person name="Fracassetti M."/>
        </authorList>
    </citation>
    <scope>NUCLEOTIDE SEQUENCE [LARGE SCALE GENOMIC DNA]</scope>
</reference>
<evidence type="ECO:0000256" key="8">
    <source>
        <dbReference type="ARBA" id="ARBA00043031"/>
    </source>
</evidence>
<keyword evidence="11" id="KW-1185">Reference proteome</keyword>
<dbReference type="PANTHER" id="PTHR28554">
    <property type="entry name" value="39S RIBOSOMAL PROTEIN L45, MITOCHONDRIAL"/>
    <property type="match status" value="1"/>
</dbReference>
<dbReference type="InterPro" id="IPR032710">
    <property type="entry name" value="NTF2-like_dom_sf"/>
</dbReference>
<gene>
    <name evidence="10" type="ORF">LTRI10_LOCUS46958</name>
</gene>
<dbReference type="GO" id="GO:0005739">
    <property type="term" value="C:mitochondrion"/>
    <property type="evidence" value="ECO:0007669"/>
    <property type="project" value="UniProtKB-SubCell"/>
</dbReference>
<accession>A0AAV2G9Y4</accession>
<dbReference type="Pfam" id="PF04280">
    <property type="entry name" value="Tim44"/>
    <property type="match status" value="1"/>
</dbReference>
<evidence type="ECO:0000256" key="3">
    <source>
        <dbReference type="ARBA" id="ARBA00022980"/>
    </source>
</evidence>
<keyword evidence="5" id="KW-0687">Ribonucleoprotein</keyword>
<evidence type="ECO:0000256" key="5">
    <source>
        <dbReference type="ARBA" id="ARBA00023274"/>
    </source>
</evidence>
<evidence type="ECO:0000256" key="2">
    <source>
        <dbReference type="ARBA" id="ARBA00022946"/>
    </source>
</evidence>
<evidence type="ECO:0000256" key="1">
    <source>
        <dbReference type="ARBA" id="ARBA00004173"/>
    </source>
</evidence>
<dbReference type="Proteomes" id="UP001497516">
    <property type="component" value="Chromosome 8"/>
</dbReference>
<comment type="similarity">
    <text evidence="6">Belongs to the mitochondrion-specific ribosomal protein mL45 family.</text>
</comment>
<name>A0AAV2G9Y4_9ROSI</name>
<dbReference type="InterPro" id="IPR051975">
    <property type="entry name" value="mtLSU_mL45"/>
</dbReference>
<keyword evidence="4" id="KW-0496">Mitochondrion</keyword>
<evidence type="ECO:0000256" key="6">
    <source>
        <dbReference type="ARBA" id="ARBA00038073"/>
    </source>
</evidence>
<dbReference type="GO" id="GO:0005840">
    <property type="term" value="C:ribosome"/>
    <property type="evidence" value="ECO:0007669"/>
    <property type="project" value="UniProtKB-KW"/>
</dbReference>
<evidence type="ECO:0000313" key="11">
    <source>
        <dbReference type="Proteomes" id="UP001497516"/>
    </source>
</evidence>
<feature type="domain" description="Tim44-like" evidence="9">
    <location>
        <begin position="9"/>
        <end position="81"/>
    </location>
</feature>
<evidence type="ECO:0000256" key="4">
    <source>
        <dbReference type="ARBA" id="ARBA00023128"/>
    </source>
</evidence>
<dbReference type="Gene3D" id="3.10.450.240">
    <property type="match status" value="1"/>
</dbReference>
<dbReference type="PANTHER" id="PTHR28554:SF1">
    <property type="entry name" value="LARGE RIBOSOMAL SUBUNIT PROTEIN ML45"/>
    <property type="match status" value="1"/>
</dbReference>
<keyword evidence="2" id="KW-0809">Transit peptide</keyword>
<organism evidence="10 11">
    <name type="scientific">Linum trigynum</name>
    <dbReference type="NCBI Taxonomy" id="586398"/>
    <lineage>
        <taxon>Eukaryota</taxon>
        <taxon>Viridiplantae</taxon>
        <taxon>Streptophyta</taxon>
        <taxon>Embryophyta</taxon>
        <taxon>Tracheophyta</taxon>
        <taxon>Spermatophyta</taxon>
        <taxon>Magnoliopsida</taxon>
        <taxon>eudicotyledons</taxon>
        <taxon>Gunneridae</taxon>
        <taxon>Pentapetalae</taxon>
        <taxon>rosids</taxon>
        <taxon>fabids</taxon>
        <taxon>Malpighiales</taxon>
        <taxon>Linaceae</taxon>
        <taxon>Linum</taxon>
    </lineage>
</organism>
<dbReference type="InterPro" id="IPR007379">
    <property type="entry name" value="Tim44-like_dom"/>
</dbReference>
<sequence length="86" mass="9938">MVEPVVKIQTLRARLIGVDKNDLNKAFIQLTLEFLTKQKFEAYDSKGIVIAGNQNKEVLVRDIWVLEKFLFNNDAVWRLCGRISSK</sequence>
<dbReference type="SUPFAM" id="SSF54427">
    <property type="entry name" value="NTF2-like"/>
    <property type="match status" value="1"/>
</dbReference>
<comment type="subcellular location">
    <subcellularLocation>
        <location evidence="1">Mitochondrion</location>
    </subcellularLocation>
</comment>
<evidence type="ECO:0000313" key="10">
    <source>
        <dbReference type="EMBL" id="CAL1407281.1"/>
    </source>
</evidence>
<evidence type="ECO:0000256" key="7">
    <source>
        <dbReference type="ARBA" id="ARBA00039448"/>
    </source>
</evidence>
<proteinExistence type="inferred from homology"/>